<accession>A0ABV8A090</accession>
<comment type="catalytic activity">
    <reaction evidence="12">
        <text>2,5-diamino-6-hydroxy-4-(5-phosphoribosylamino)-pyrimidine + H2O + H(+) = 5-amino-6-(5-phospho-D-ribosylamino)uracil + NH4(+)</text>
        <dbReference type="Rhea" id="RHEA:21868"/>
        <dbReference type="ChEBI" id="CHEBI:15377"/>
        <dbReference type="ChEBI" id="CHEBI:15378"/>
        <dbReference type="ChEBI" id="CHEBI:28938"/>
        <dbReference type="ChEBI" id="CHEBI:58453"/>
        <dbReference type="ChEBI" id="CHEBI:58614"/>
        <dbReference type="EC" id="3.5.4.26"/>
    </reaction>
</comment>
<dbReference type="InterPro" id="IPR016192">
    <property type="entry name" value="APOBEC/CMP_deaminase_Zn-bd"/>
</dbReference>
<dbReference type="NCBIfam" id="TIGR00227">
    <property type="entry name" value="ribD_Cterm"/>
    <property type="match status" value="1"/>
</dbReference>
<dbReference type="Pfam" id="PF01872">
    <property type="entry name" value="RibD_C"/>
    <property type="match status" value="1"/>
</dbReference>
<keyword evidence="10 12" id="KW-0560">Oxidoreductase</keyword>
<dbReference type="InterPro" id="IPR050765">
    <property type="entry name" value="Riboflavin_Biosynth_HTPR"/>
</dbReference>
<evidence type="ECO:0000256" key="7">
    <source>
        <dbReference type="ARBA" id="ARBA00022723"/>
    </source>
</evidence>
<evidence type="ECO:0000256" key="1">
    <source>
        <dbReference type="ARBA" id="ARBA00002151"/>
    </source>
</evidence>
<dbReference type="InterPro" id="IPR002734">
    <property type="entry name" value="RibDG_C"/>
</dbReference>
<dbReference type="PANTHER" id="PTHR38011:SF7">
    <property type="entry name" value="2,5-DIAMINO-6-RIBOSYLAMINO-4(3H)-PYRIMIDINONE 5'-PHOSPHATE REDUCTASE"/>
    <property type="match status" value="1"/>
</dbReference>
<dbReference type="Pfam" id="PF00383">
    <property type="entry name" value="dCMP_cyt_deam_1"/>
    <property type="match status" value="1"/>
</dbReference>
<comment type="pathway">
    <text evidence="3 12">Cofactor biosynthesis; riboflavin biosynthesis; 5-amino-6-(D-ribitylamino)uracil from GTP: step 3/4.</text>
</comment>
<comment type="cofactor">
    <cofactor evidence="12">
        <name>Zn(2+)</name>
        <dbReference type="ChEBI" id="CHEBI:29105"/>
    </cofactor>
    <text evidence="12">Binds 1 zinc ion.</text>
</comment>
<dbReference type="PANTHER" id="PTHR38011">
    <property type="entry name" value="DIHYDROFOLATE REDUCTASE FAMILY PROTEIN (AFU_ORTHOLOGUE AFUA_8G06820)"/>
    <property type="match status" value="1"/>
</dbReference>
<comment type="function">
    <text evidence="1 12">Converts 2,5-diamino-6-(ribosylamino)-4(3h)-pyrimidinone 5'-phosphate into 5-amino-6-(ribosylamino)-2,4(1h,3h)-pyrimidinedione 5'-phosphate.</text>
</comment>
<keyword evidence="9 12" id="KW-0521">NADP</keyword>
<comment type="similarity">
    <text evidence="5 12">In the C-terminal section; belongs to the HTP reductase family.</text>
</comment>
<dbReference type="Proteomes" id="UP001595617">
    <property type="component" value="Unassembled WGS sequence"/>
</dbReference>
<dbReference type="SUPFAM" id="SSF53927">
    <property type="entry name" value="Cytidine deaminase-like"/>
    <property type="match status" value="1"/>
</dbReference>
<keyword evidence="15" id="KW-1185">Reference proteome</keyword>
<dbReference type="InterPro" id="IPR011549">
    <property type="entry name" value="RibD_C"/>
</dbReference>
<keyword evidence="6 12" id="KW-0686">Riboflavin biosynthesis</keyword>
<evidence type="ECO:0000313" key="14">
    <source>
        <dbReference type="EMBL" id="MFC3853795.1"/>
    </source>
</evidence>
<dbReference type="SUPFAM" id="SSF53597">
    <property type="entry name" value="Dihydrofolate reductase-like"/>
    <property type="match status" value="1"/>
</dbReference>
<name>A0ABV8A090_9GAMM</name>
<evidence type="ECO:0000313" key="15">
    <source>
        <dbReference type="Proteomes" id="UP001595617"/>
    </source>
</evidence>
<dbReference type="PROSITE" id="PS51747">
    <property type="entry name" value="CYT_DCMP_DEAMINASES_2"/>
    <property type="match status" value="1"/>
</dbReference>
<comment type="similarity">
    <text evidence="4 12">In the N-terminal section; belongs to the cytidine and deoxycytidylate deaminase family.</text>
</comment>
<comment type="pathway">
    <text evidence="2 12">Cofactor biosynthesis; riboflavin biosynthesis; 5-amino-6-(D-ribitylamino)uracil from GTP: step 2/4.</text>
</comment>
<keyword evidence="7 12" id="KW-0479">Metal-binding</keyword>
<dbReference type="CDD" id="cd01284">
    <property type="entry name" value="Riboflavin_deaminase-reductase"/>
    <property type="match status" value="1"/>
</dbReference>
<comment type="caution">
    <text evidence="14">The sequence shown here is derived from an EMBL/GenBank/DDBJ whole genome shotgun (WGS) entry which is preliminary data.</text>
</comment>
<keyword evidence="8 12" id="KW-0862">Zinc</keyword>
<dbReference type="InterPro" id="IPR016193">
    <property type="entry name" value="Cytidine_deaminase-like"/>
</dbReference>
<sequence>MMSAVDAHWMQKALRLAERGLFATTPNPRVGAVVVQGDVEVGAGWHPGAGQPHAEVFALRAAGSAAKGATVYVTLEPCSHLGRTPPCADALVAAQVARVVVASHDPNPLVSGQGLARLRAAGIDVTEGVLTAAADAVNIGFLQRMRTGRPWVRAKIAHSLDGRTAMASGESFWITGEAARADVQYWRARSCAVLTGADTLLQDQSRLQVRMDLLAQRWPGHPQVKPPLRCVIDSQLRVPPEHPFFAESSAVLCTLASQPERDLEPYRARGVTVLQAPALAGKVDITFVLQQLAAQQGVNEVLLEAGPTLIGACFRHKLIDEFIFYQAPRLLGSTGRPLMDLPLSRMDEAINLRVTDQRQFGADWRIMARVEGTSTDEVNARTR</sequence>
<dbReference type="Gene3D" id="3.40.140.10">
    <property type="entry name" value="Cytidine Deaminase, domain 2"/>
    <property type="match status" value="1"/>
</dbReference>
<evidence type="ECO:0000256" key="8">
    <source>
        <dbReference type="ARBA" id="ARBA00022833"/>
    </source>
</evidence>
<dbReference type="PROSITE" id="PS00903">
    <property type="entry name" value="CYT_DCMP_DEAMINASES_1"/>
    <property type="match status" value="1"/>
</dbReference>
<dbReference type="GO" id="GO:0008835">
    <property type="term" value="F:diaminohydroxyphosphoribosylaminopyrimidine deaminase activity"/>
    <property type="evidence" value="ECO:0007669"/>
    <property type="project" value="UniProtKB-EC"/>
</dbReference>
<evidence type="ECO:0000256" key="12">
    <source>
        <dbReference type="PIRNR" id="PIRNR006769"/>
    </source>
</evidence>
<dbReference type="InterPro" id="IPR024072">
    <property type="entry name" value="DHFR-like_dom_sf"/>
</dbReference>
<proteinExistence type="inferred from homology"/>
<dbReference type="InterPro" id="IPR004794">
    <property type="entry name" value="Eubact_RibD"/>
</dbReference>
<comment type="catalytic activity">
    <reaction evidence="12">
        <text>5-amino-6-(5-phospho-D-ribitylamino)uracil + NADP(+) = 5-amino-6-(5-phospho-D-ribosylamino)uracil + NADPH + H(+)</text>
        <dbReference type="Rhea" id="RHEA:17845"/>
        <dbReference type="ChEBI" id="CHEBI:15378"/>
        <dbReference type="ChEBI" id="CHEBI:57783"/>
        <dbReference type="ChEBI" id="CHEBI:58349"/>
        <dbReference type="ChEBI" id="CHEBI:58421"/>
        <dbReference type="ChEBI" id="CHEBI:58453"/>
        <dbReference type="EC" id="1.1.1.193"/>
    </reaction>
</comment>
<dbReference type="Gene3D" id="3.40.430.10">
    <property type="entry name" value="Dihydrofolate Reductase, subunit A"/>
    <property type="match status" value="1"/>
</dbReference>
<dbReference type="EC" id="3.5.4.26" evidence="12"/>
<dbReference type="EC" id="1.1.1.193" evidence="12"/>
<organism evidence="14 15">
    <name type="scientific">Saccharospirillum mangrovi</name>
    <dbReference type="NCBI Taxonomy" id="2161747"/>
    <lineage>
        <taxon>Bacteria</taxon>
        <taxon>Pseudomonadati</taxon>
        <taxon>Pseudomonadota</taxon>
        <taxon>Gammaproteobacteria</taxon>
        <taxon>Oceanospirillales</taxon>
        <taxon>Saccharospirillaceae</taxon>
        <taxon>Saccharospirillum</taxon>
    </lineage>
</organism>
<dbReference type="InterPro" id="IPR002125">
    <property type="entry name" value="CMP_dCMP_dom"/>
</dbReference>
<evidence type="ECO:0000259" key="13">
    <source>
        <dbReference type="PROSITE" id="PS51747"/>
    </source>
</evidence>
<keyword evidence="12 14" id="KW-0378">Hydrolase</keyword>
<evidence type="ECO:0000256" key="4">
    <source>
        <dbReference type="ARBA" id="ARBA00005259"/>
    </source>
</evidence>
<dbReference type="GO" id="GO:0008703">
    <property type="term" value="F:5-amino-6-(5-phosphoribosylamino)uracil reductase activity"/>
    <property type="evidence" value="ECO:0007669"/>
    <property type="project" value="UniProtKB-EC"/>
</dbReference>
<evidence type="ECO:0000256" key="2">
    <source>
        <dbReference type="ARBA" id="ARBA00004882"/>
    </source>
</evidence>
<protein>
    <recommendedName>
        <fullName evidence="12">Riboflavin biosynthesis protein RibD</fullName>
    </recommendedName>
    <domain>
        <recommendedName>
            <fullName evidence="12">Diaminohydroxyphosphoribosylaminopyrimidine deaminase</fullName>
            <shortName evidence="12">DRAP deaminase</shortName>
            <ecNumber evidence="12">3.5.4.26</ecNumber>
        </recommendedName>
        <alternativeName>
            <fullName evidence="12">Riboflavin-specific deaminase</fullName>
        </alternativeName>
    </domain>
    <domain>
        <recommendedName>
            <fullName evidence="12">5-amino-6-(5-phosphoribosylamino)uracil reductase</fullName>
            <ecNumber evidence="12">1.1.1.193</ecNumber>
        </recommendedName>
        <alternativeName>
            <fullName evidence="12">HTP reductase</fullName>
        </alternativeName>
    </domain>
</protein>
<reference evidence="15" key="1">
    <citation type="journal article" date="2019" name="Int. J. Syst. Evol. Microbiol.">
        <title>The Global Catalogue of Microorganisms (GCM) 10K type strain sequencing project: providing services to taxonomists for standard genome sequencing and annotation.</title>
        <authorList>
            <consortium name="The Broad Institute Genomics Platform"/>
            <consortium name="The Broad Institute Genome Sequencing Center for Infectious Disease"/>
            <person name="Wu L."/>
            <person name="Ma J."/>
        </authorList>
    </citation>
    <scope>NUCLEOTIDE SEQUENCE [LARGE SCALE GENOMIC DNA]</scope>
    <source>
        <strain evidence="15">IBRC 10765</strain>
    </source>
</reference>
<evidence type="ECO:0000256" key="11">
    <source>
        <dbReference type="ARBA" id="ARBA00023268"/>
    </source>
</evidence>
<gene>
    <name evidence="14" type="primary">ribD</name>
    <name evidence="14" type="ORF">ACFOOG_13205</name>
</gene>
<keyword evidence="11" id="KW-0511">Multifunctional enzyme</keyword>
<dbReference type="RefSeq" id="WP_380697351.1">
    <property type="nucleotide sequence ID" value="NZ_JBHRYR010000004.1"/>
</dbReference>
<dbReference type="NCBIfam" id="TIGR00326">
    <property type="entry name" value="eubact_ribD"/>
    <property type="match status" value="1"/>
</dbReference>
<evidence type="ECO:0000256" key="6">
    <source>
        <dbReference type="ARBA" id="ARBA00022619"/>
    </source>
</evidence>
<feature type="domain" description="CMP/dCMP-type deaminase" evidence="13">
    <location>
        <begin position="4"/>
        <end position="126"/>
    </location>
</feature>
<evidence type="ECO:0000256" key="3">
    <source>
        <dbReference type="ARBA" id="ARBA00004910"/>
    </source>
</evidence>
<evidence type="ECO:0000256" key="9">
    <source>
        <dbReference type="ARBA" id="ARBA00022857"/>
    </source>
</evidence>
<evidence type="ECO:0000256" key="5">
    <source>
        <dbReference type="ARBA" id="ARBA00007417"/>
    </source>
</evidence>
<evidence type="ECO:0000256" key="10">
    <source>
        <dbReference type="ARBA" id="ARBA00023002"/>
    </source>
</evidence>
<dbReference type="PIRSF" id="PIRSF006769">
    <property type="entry name" value="RibD"/>
    <property type="match status" value="1"/>
</dbReference>
<dbReference type="EMBL" id="JBHRYR010000004">
    <property type="protein sequence ID" value="MFC3853795.1"/>
    <property type="molecule type" value="Genomic_DNA"/>
</dbReference>